<dbReference type="HOGENOM" id="CLU_1806854_0_0_1"/>
<comment type="caution">
    <text evidence="2">The sequence shown here is derived from an EMBL/GenBank/DDBJ whole genome shotgun (WGS) entry which is preliminary data.</text>
</comment>
<dbReference type="EMBL" id="AKCT01000216">
    <property type="protein sequence ID" value="EKV10961.1"/>
    <property type="molecule type" value="Genomic_DNA"/>
</dbReference>
<evidence type="ECO:0000313" key="3">
    <source>
        <dbReference type="Proteomes" id="UP000009882"/>
    </source>
</evidence>
<evidence type="ECO:0000313" key="2">
    <source>
        <dbReference type="EMBL" id="EKV10961.1"/>
    </source>
</evidence>
<gene>
    <name evidence="2" type="ORF">PDIG_54490</name>
</gene>
<reference evidence="3" key="1">
    <citation type="journal article" date="2012" name="BMC Genomics">
        <title>Genome sequence of the necrotrophic fungus Penicillium digitatum, the main postharvest pathogen of citrus.</title>
        <authorList>
            <person name="Marcet-Houben M."/>
            <person name="Ballester A.-R."/>
            <person name="de la Fuente B."/>
            <person name="Harries E."/>
            <person name="Marcos J.F."/>
            <person name="Gonzalez-Candelas L."/>
            <person name="Gabaldon T."/>
        </authorList>
    </citation>
    <scope>NUCLEOTIDE SEQUENCE [LARGE SCALE GENOMIC DNA]</scope>
    <source>
        <strain evidence="3">PHI26 / CECT 20796</strain>
    </source>
</reference>
<keyword evidence="3" id="KW-1185">Reference proteome</keyword>
<sequence length="143" mass="15633">MNSRTLHPRKNQFKSAASRCNHSFCISGDALQCVLDSTYAGLFLQISTPLNRFVSPLFPESQQIGQRTLLSTVHSSWGAPSKILLNAGPFLHFHDKMTLIGSHPLVRNCPESSCQSSDRLSYTTSSSNRAAASFPNNKPTAPP</sequence>
<dbReference type="AlphaFoldDB" id="K9GCI1"/>
<name>K9GCI1_PEND2</name>
<protein>
    <submittedName>
        <fullName evidence="2">Uncharacterized protein</fullName>
    </submittedName>
</protein>
<feature type="compositionally biased region" description="Polar residues" evidence="1">
    <location>
        <begin position="128"/>
        <end position="143"/>
    </location>
</feature>
<dbReference type="InParanoid" id="K9GCI1"/>
<dbReference type="Proteomes" id="UP000009882">
    <property type="component" value="Unassembled WGS sequence"/>
</dbReference>
<accession>K9GCI1</accession>
<proteinExistence type="predicted"/>
<evidence type="ECO:0000256" key="1">
    <source>
        <dbReference type="SAM" id="MobiDB-lite"/>
    </source>
</evidence>
<feature type="region of interest" description="Disordered" evidence="1">
    <location>
        <begin position="119"/>
        <end position="143"/>
    </location>
</feature>
<organism evidence="2 3">
    <name type="scientific">Penicillium digitatum (strain PHI26 / CECT 20796)</name>
    <name type="common">Green mold</name>
    <dbReference type="NCBI Taxonomy" id="1170229"/>
    <lineage>
        <taxon>Eukaryota</taxon>
        <taxon>Fungi</taxon>
        <taxon>Dikarya</taxon>
        <taxon>Ascomycota</taxon>
        <taxon>Pezizomycotina</taxon>
        <taxon>Eurotiomycetes</taxon>
        <taxon>Eurotiomycetidae</taxon>
        <taxon>Eurotiales</taxon>
        <taxon>Aspergillaceae</taxon>
        <taxon>Penicillium</taxon>
    </lineage>
</organism>